<dbReference type="SMART" id="SM00100">
    <property type="entry name" value="cNMP"/>
    <property type="match status" value="1"/>
</dbReference>
<evidence type="ECO:0000313" key="3">
    <source>
        <dbReference type="EMBL" id="MBB3982167.1"/>
    </source>
</evidence>
<keyword evidence="1" id="KW-0472">Membrane</keyword>
<evidence type="ECO:0000256" key="1">
    <source>
        <dbReference type="SAM" id="Phobius"/>
    </source>
</evidence>
<dbReference type="InterPro" id="IPR018490">
    <property type="entry name" value="cNMP-bd_dom_sf"/>
</dbReference>
<name>A0A7W6DKB6_9SPHN</name>
<feature type="transmembrane region" description="Helical" evidence="1">
    <location>
        <begin position="44"/>
        <end position="65"/>
    </location>
</feature>
<reference evidence="3 4" key="1">
    <citation type="submission" date="2020-08" db="EMBL/GenBank/DDBJ databases">
        <title>Genomic Encyclopedia of Type Strains, Phase IV (KMG-IV): sequencing the most valuable type-strain genomes for metagenomic binning, comparative biology and taxonomic classification.</title>
        <authorList>
            <person name="Goeker M."/>
        </authorList>
    </citation>
    <scope>NUCLEOTIDE SEQUENCE [LARGE SCALE GENOMIC DNA]</scope>
    <source>
        <strain evidence="3 4">DSM 29348</strain>
    </source>
</reference>
<dbReference type="AlphaFoldDB" id="A0A7W6DKB6"/>
<keyword evidence="1" id="KW-0812">Transmembrane</keyword>
<evidence type="ECO:0000259" key="2">
    <source>
        <dbReference type="PROSITE" id="PS50042"/>
    </source>
</evidence>
<keyword evidence="4" id="KW-1185">Reference proteome</keyword>
<dbReference type="Proteomes" id="UP000552757">
    <property type="component" value="Unassembled WGS sequence"/>
</dbReference>
<proteinExistence type="predicted"/>
<dbReference type="PROSITE" id="PS50042">
    <property type="entry name" value="CNMP_BINDING_3"/>
    <property type="match status" value="1"/>
</dbReference>
<gene>
    <name evidence="3" type="ORF">GGR44_001826</name>
</gene>
<accession>A0A7W6DKB6</accession>
<organism evidence="3 4">
    <name type="scientific">Sphingobium fontiphilum</name>
    <dbReference type="NCBI Taxonomy" id="944425"/>
    <lineage>
        <taxon>Bacteria</taxon>
        <taxon>Pseudomonadati</taxon>
        <taxon>Pseudomonadota</taxon>
        <taxon>Alphaproteobacteria</taxon>
        <taxon>Sphingomonadales</taxon>
        <taxon>Sphingomonadaceae</taxon>
        <taxon>Sphingobium</taxon>
    </lineage>
</organism>
<feature type="domain" description="Cyclic nucleotide-binding" evidence="2">
    <location>
        <begin position="86"/>
        <end position="175"/>
    </location>
</feature>
<keyword evidence="1" id="KW-1133">Transmembrane helix</keyword>
<comment type="caution">
    <text evidence="3">The sequence shown here is derived from an EMBL/GenBank/DDBJ whole genome shotgun (WGS) entry which is preliminary data.</text>
</comment>
<dbReference type="Pfam" id="PF00027">
    <property type="entry name" value="cNMP_binding"/>
    <property type="match status" value="1"/>
</dbReference>
<protein>
    <recommendedName>
        <fullName evidence="2">Cyclic nucleotide-binding domain-containing protein</fullName>
    </recommendedName>
</protein>
<dbReference type="EMBL" id="JACIEB010000003">
    <property type="protein sequence ID" value="MBB3982167.1"/>
    <property type="molecule type" value="Genomic_DNA"/>
</dbReference>
<sequence>MGDMGMIAGGLALVIALAMPDLRRCRMAAVLAAALILAGAVAQGLWIVAGIAGAGLLVGAAPLVVQMLRAGMVRFTPDEAVMKDRYLTGLDATAARALLDQGHWLTARAGETLTREGEALTSLFFLARGEARVMRAGQLVGRIGAGELIGEAGALDDAPATATVVLESDSRLWFMLAPALRDYVAVHSGVGLALRKSFAAALRGKLEESNRALAGRIE</sequence>
<dbReference type="RefSeq" id="WP_183955215.1">
    <property type="nucleotide sequence ID" value="NZ_JACIEB010000003.1"/>
</dbReference>
<dbReference type="CDD" id="cd00038">
    <property type="entry name" value="CAP_ED"/>
    <property type="match status" value="1"/>
</dbReference>
<dbReference type="Gene3D" id="2.60.120.10">
    <property type="entry name" value="Jelly Rolls"/>
    <property type="match status" value="1"/>
</dbReference>
<dbReference type="InterPro" id="IPR000595">
    <property type="entry name" value="cNMP-bd_dom"/>
</dbReference>
<dbReference type="InterPro" id="IPR014710">
    <property type="entry name" value="RmlC-like_jellyroll"/>
</dbReference>
<dbReference type="SUPFAM" id="SSF51206">
    <property type="entry name" value="cAMP-binding domain-like"/>
    <property type="match status" value="1"/>
</dbReference>
<evidence type="ECO:0000313" key="4">
    <source>
        <dbReference type="Proteomes" id="UP000552757"/>
    </source>
</evidence>